<comment type="similarity">
    <text evidence="1">Belongs to the protein-tyrosine phosphatase family. Non-receptor class myotubularin subfamily.</text>
</comment>
<feature type="domain" description="MTMR6-9 GRAM" evidence="3">
    <location>
        <begin position="8"/>
        <end position="98"/>
    </location>
</feature>
<dbReference type="GO" id="GO:0046856">
    <property type="term" value="P:phosphatidylinositol dephosphorylation"/>
    <property type="evidence" value="ECO:0007669"/>
    <property type="project" value="TreeGrafter"/>
</dbReference>
<accession>A0A423T6C3</accession>
<evidence type="ECO:0000256" key="2">
    <source>
        <dbReference type="ARBA" id="ARBA00022801"/>
    </source>
</evidence>
<dbReference type="Pfam" id="PF21098">
    <property type="entry name" value="PH-GRAM_MTMR6-like"/>
    <property type="match status" value="1"/>
</dbReference>
<proteinExistence type="inferred from homology"/>
<comment type="caution">
    <text evidence="4">The sequence shown here is derived from an EMBL/GenBank/DDBJ whole genome shotgun (WGS) entry which is preliminary data.</text>
</comment>
<dbReference type="GO" id="GO:0004438">
    <property type="term" value="F:phosphatidylinositol-3-phosphate phosphatase activity"/>
    <property type="evidence" value="ECO:0007669"/>
    <property type="project" value="TreeGrafter"/>
</dbReference>
<dbReference type="PANTHER" id="PTHR10807">
    <property type="entry name" value="MYOTUBULARIN-RELATED"/>
    <property type="match status" value="1"/>
</dbReference>
<dbReference type="FunFam" id="2.30.29.30:FF:000135">
    <property type="entry name" value="Myotubularin related protein 6"/>
    <property type="match status" value="1"/>
</dbReference>
<evidence type="ECO:0000313" key="5">
    <source>
        <dbReference type="Proteomes" id="UP000283509"/>
    </source>
</evidence>
<protein>
    <recommendedName>
        <fullName evidence="3">MTMR6-9 GRAM domain-containing protein</fullName>
    </recommendedName>
</protein>
<keyword evidence="2" id="KW-0378">Hydrolase</keyword>
<dbReference type="GO" id="GO:0106018">
    <property type="term" value="F:phosphatidylinositol-3,5-bisphosphate phosphatase activity"/>
    <property type="evidence" value="ECO:0007669"/>
    <property type="project" value="TreeGrafter"/>
</dbReference>
<evidence type="ECO:0000256" key="1">
    <source>
        <dbReference type="ARBA" id="ARBA00007471"/>
    </source>
</evidence>
<dbReference type="SUPFAM" id="SSF50729">
    <property type="entry name" value="PH domain-like"/>
    <property type="match status" value="1"/>
</dbReference>
<name>A0A423T6C3_PENVA</name>
<dbReference type="InterPro" id="IPR048994">
    <property type="entry name" value="PH-GRAM_MTMR6-9"/>
</dbReference>
<dbReference type="GO" id="GO:0005737">
    <property type="term" value="C:cytoplasm"/>
    <property type="evidence" value="ECO:0007669"/>
    <property type="project" value="TreeGrafter"/>
</dbReference>
<evidence type="ECO:0000313" key="4">
    <source>
        <dbReference type="EMBL" id="ROT71981.1"/>
    </source>
</evidence>
<keyword evidence="5" id="KW-1185">Reference proteome</keyword>
<sequence>MELFKTPKVENVRLLDRFSSRKSTGTLYLTATHLIFVDPDAKKETWILHMHISSLEKLPLSTQGSPLQVRCKTFLTVTFVIPRERDCHDIYTSLLQLSQPGQCSGWVRAPAGGGRAGGDVRGLGL</sequence>
<dbReference type="AlphaFoldDB" id="A0A423T6C3"/>
<dbReference type="PANTHER" id="PTHR10807:SF8">
    <property type="entry name" value="PHOSPHATIDYLINOSITOL-3-PHOSPHATE PHOSPHATASE"/>
    <property type="match status" value="1"/>
</dbReference>
<dbReference type="InterPro" id="IPR011993">
    <property type="entry name" value="PH-like_dom_sf"/>
</dbReference>
<dbReference type="InterPro" id="IPR030564">
    <property type="entry name" value="Myotubularin"/>
</dbReference>
<dbReference type="Proteomes" id="UP000283509">
    <property type="component" value="Unassembled WGS sequence"/>
</dbReference>
<dbReference type="Gene3D" id="2.30.29.30">
    <property type="entry name" value="Pleckstrin-homology domain (PH domain)/Phosphotyrosine-binding domain (PTB)"/>
    <property type="match status" value="1"/>
</dbReference>
<reference evidence="4 5" key="1">
    <citation type="submission" date="2018-04" db="EMBL/GenBank/DDBJ databases">
        <authorList>
            <person name="Zhang X."/>
            <person name="Yuan J."/>
            <person name="Li F."/>
            <person name="Xiang J."/>
        </authorList>
    </citation>
    <scope>NUCLEOTIDE SEQUENCE [LARGE SCALE GENOMIC DNA]</scope>
    <source>
        <tissue evidence="4">Muscle</tissue>
    </source>
</reference>
<gene>
    <name evidence="4" type="ORF">C7M84_009661</name>
</gene>
<reference evidence="4 5" key="2">
    <citation type="submission" date="2019-01" db="EMBL/GenBank/DDBJ databases">
        <title>The decoding of complex shrimp genome reveals the adaptation for benthos swimmer, frequently molting mechanism and breeding impact on genome.</title>
        <authorList>
            <person name="Sun Y."/>
            <person name="Gao Y."/>
            <person name="Yu Y."/>
        </authorList>
    </citation>
    <scope>NUCLEOTIDE SEQUENCE [LARGE SCALE GENOMIC DNA]</scope>
    <source>
        <tissue evidence="4">Muscle</tissue>
    </source>
</reference>
<organism evidence="4 5">
    <name type="scientific">Penaeus vannamei</name>
    <name type="common">Whiteleg shrimp</name>
    <name type="synonym">Litopenaeus vannamei</name>
    <dbReference type="NCBI Taxonomy" id="6689"/>
    <lineage>
        <taxon>Eukaryota</taxon>
        <taxon>Metazoa</taxon>
        <taxon>Ecdysozoa</taxon>
        <taxon>Arthropoda</taxon>
        <taxon>Crustacea</taxon>
        <taxon>Multicrustacea</taxon>
        <taxon>Malacostraca</taxon>
        <taxon>Eumalacostraca</taxon>
        <taxon>Eucarida</taxon>
        <taxon>Decapoda</taxon>
        <taxon>Dendrobranchiata</taxon>
        <taxon>Penaeoidea</taxon>
        <taxon>Penaeidae</taxon>
        <taxon>Penaeus</taxon>
    </lineage>
</organism>
<evidence type="ECO:0000259" key="3">
    <source>
        <dbReference type="Pfam" id="PF21098"/>
    </source>
</evidence>
<dbReference type="CDD" id="cd13210">
    <property type="entry name" value="PH-GRAM_MTMR6-like"/>
    <property type="match status" value="1"/>
</dbReference>
<dbReference type="EMBL" id="QCYY01002219">
    <property type="protein sequence ID" value="ROT71981.1"/>
    <property type="molecule type" value="Genomic_DNA"/>
</dbReference>
<dbReference type="STRING" id="6689.A0A423T6C3"/>